<name>A0AA39N796_ARMTA</name>
<comment type="caution">
    <text evidence="2">The sequence shown here is derived from an EMBL/GenBank/DDBJ whole genome shotgun (WGS) entry which is preliminary data.</text>
</comment>
<reference evidence="2" key="1">
    <citation type="submission" date="2023-06" db="EMBL/GenBank/DDBJ databases">
        <authorList>
            <consortium name="Lawrence Berkeley National Laboratory"/>
            <person name="Ahrendt S."/>
            <person name="Sahu N."/>
            <person name="Indic B."/>
            <person name="Wong-Bajracharya J."/>
            <person name="Merenyi Z."/>
            <person name="Ke H.-M."/>
            <person name="Monk M."/>
            <person name="Kocsube S."/>
            <person name="Drula E."/>
            <person name="Lipzen A."/>
            <person name="Balint B."/>
            <person name="Henrissat B."/>
            <person name="Andreopoulos B."/>
            <person name="Martin F.M."/>
            <person name="Harder C.B."/>
            <person name="Rigling D."/>
            <person name="Ford K.L."/>
            <person name="Foster G.D."/>
            <person name="Pangilinan J."/>
            <person name="Papanicolaou A."/>
            <person name="Barry K."/>
            <person name="LaButti K."/>
            <person name="Viragh M."/>
            <person name="Koriabine M."/>
            <person name="Yan M."/>
            <person name="Riley R."/>
            <person name="Champramary S."/>
            <person name="Plett K.L."/>
            <person name="Tsai I.J."/>
            <person name="Slot J."/>
            <person name="Sipos G."/>
            <person name="Plett J."/>
            <person name="Nagy L.G."/>
            <person name="Grigoriev I.V."/>
        </authorList>
    </citation>
    <scope>NUCLEOTIDE SEQUENCE</scope>
    <source>
        <strain evidence="2">CCBAS 213</strain>
    </source>
</reference>
<proteinExistence type="predicted"/>
<evidence type="ECO:0000256" key="1">
    <source>
        <dbReference type="SAM" id="MobiDB-lite"/>
    </source>
</evidence>
<gene>
    <name evidence="2" type="ORF">EV420DRAFT_1672943</name>
</gene>
<sequence length="364" mass="40289">MSTIGPTSKAMHPQTGSFKLEHYYLPGYATRSLTTTVSASISLSGSDATNINSSWETPHPELEAATCARTIRTPTHHNSAILNPAATPFVPIDSPLQPKPQTRASKINESTLRAKPNSRDSKEPKWNSAFISGCLEDPKAKWNFVARRASQIVCSPWFSVEKDLGILIRKFCQRARVQEMGGGPESLAPFAAEVHRTIHVFFGAHAALLFRKKLATLAVRTFIDKWDIKIPKAIGLFPRHVPLLVMTTMSLLDFIGELHVHGILEGHQLFACLQVLLKGLKTVEHIQAIHRLMVRSKGGCWRPDGEEKHSREVLETILQKFLDASIKVTNDIKLLTGTSYSPSVMEGWVNEIEQFVSGLLSAAV</sequence>
<organism evidence="2 3">
    <name type="scientific">Armillaria tabescens</name>
    <name type="common">Ringless honey mushroom</name>
    <name type="synonym">Agaricus tabescens</name>
    <dbReference type="NCBI Taxonomy" id="1929756"/>
    <lineage>
        <taxon>Eukaryota</taxon>
        <taxon>Fungi</taxon>
        <taxon>Dikarya</taxon>
        <taxon>Basidiomycota</taxon>
        <taxon>Agaricomycotina</taxon>
        <taxon>Agaricomycetes</taxon>
        <taxon>Agaricomycetidae</taxon>
        <taxon>Agaricales</taxon>
        <taxon>Marasmiineae</taxon>
        <taxon>Physalacriaceae</taxon>
        <taxon>Desarmillaria</taxon>
    </lineage>
</organism>
<dbReference type="AlphaFoldDB" id="A0AA39N796"/>
<dbReference type="GeneID" id="85362643"/>
<dbReference type="RefSeq" id="XP_060332166.1">
    <property type="nucleotide sequence ID" value="XM_060479095.1"/>
</dbReference>
<dbReference type="EMBL" id="JAUEPS010000013">
    <property type="protein sequence ID" value="KAK0460040.1"/>
    <property type="molecule type" value="Genomic_DNA"/>
</dbReference>
<accession>A0AA39N796</accession>
<evidence type="ECO:0000313" key="2">
    <source>
        <dbReference type="EMBL" id="KAK0460040.1"/>
    </source>
</evidence>
<feature type="region of interest" description="Disordered" evidence="1">
    <location>
        <begin position="89"/>
        <end position="124"/>
    </location>
</feature>
<protein>
    <submittedName>
        <fullName evidence="2">Uncharacterized protein</fullName>
    </submittedName>
</protein>
<dbReference type="Proteomes" id="UP001175211">
    <property type="component" value="Unassembled WGS sequence"/>
</dbReference>
<keyword evidence="3" id="KW-1185">Reference proteome</keyword>
<feature type="compositionally biased region" description="Polar residues" evidence="1">
    <location>
        <begin position="99"/>
        <end position="111"/>
    </location>
</feature>
<evidence type="ECO:0000313" key="3">
    <source>
        <dbReference type="Proteomes" id="UP001175211"/>
    </source>
</evidence>